<gene>
    <name evidence="8" type="ORF">CYMTET_30677</name>
</gene>
<protein>
    <recommendedName>
        <fullName evidence="10">DNA helicase</fullName>
    </recommendedName>
</protein>
<comment type="caution">
    <text evidence="8">The sequence shown here is derived from an EMBL/GenBank/DDBJ whole genome shotgun (WGS) entry which is preliminary data.</text>
</comment>
<evidence type="ECO:0000313" key="9">
    <source>
        <dbReference type="Proteomes" id="UP001190700"/>
    </source>
</evidence>
<sequence length="622" mass="66598">MSLADRVEVKDVLAYLRLLVNGNDDAALLRVINVPPRGIGPKALESLQQWAVRTAEAAAEEAAAVKKETEAAEVEVVSAGTAALAEDPLPAPPPSPEAATHSKPPPAPPPASLSTSSPVSALPPLAERMADWFVDETAACHASASAGGWVNGRYVAAQPEERWAVYLLINSDGSRSYVGSTLDLPRRLRQHNREAPGGAKATAPGRPWRIAMVLRGCESKEDALSVEATWKGVKRVPRKLPSSVSDPLQLPQGSVWADVPVLLRRNMQLAVARQVALDSGDQRKVDLWQRVTPDWTPNNVVLSSVSASAAASSPAPPAPASLGVEPGSRDQSAAQSAAGRSPAAAFPTDAEPLQRSLAATLARLPGGVLPPKKDLGLTAPAYKSLGEMVRLLAELREDAVEEQPSLIIERLLDGLQYEEYLFKPKKETKKKKTTPEEDADKAMEAWDRLKALASSVDALAASAAEEDDLEGAGPRTTNLKAVLDHVALVSGSDKGDAGPVVKLMSIHTAKGLEFDTVFLTGATEGVLPLPAMDDGNVEQQMEEERRLFYVAVTRAAQRLYISYSLGRGNQGWSGYQEGKPSRFLRPIKQVMQPLLGSNVGRSSYGEVYTLQQRGWEVMEDAM</sequence>
<dbReference type="GO" id="GO:0043138">
    <property type="term" value="F:3'-5' DNA helicase activity"/>
    <property type="evidence" value="ECO:0007669"/>
    <property type="project" value="TreeGrafter"/>
</dbReference>
<dbReference type="InterPro" id="IPR000212">
    <property type="entry name" value="DNA_helicase_UvrD/REP"/>
</dbReference>
<keyword evidence="2" id="KW-0378">Hydrolase</keyword>
<evidence type="ECO:0008006" key="10">
    <source>
        <dbReference type="Google" id="ProtNLM"/>
    </source>
</evidence>
<feature type="region of interest" description="Disordered" evidence="5">
    <location>
        <begin position="310"/>
        <end position="351"/>
    </location>
</feature>
<dbReference type="GO" id="GO:0000725">
    <property type="term" value="P:recombinational repair"/>
    <property type="evidence" value="ECO:0007669"/>
    <property type="project" value="TreeGrafter"/>
</dbReference>
<dbReference type="Proteomes" id="UP001190700">
    <property type="component" value="Unassembled WGS sequence"/>
</dbReference>
<evidence type="ECO:0000313" key="8">
    <source>
        <dbReference type="EMBL" id="KAK3260362.1"/>
    </source>
</evidence>
<keyword evidence="9" id="KW-1185">Reference proteome</keyword>
<dbReference type="Gene3D" id="3.40.1440.10">
    <property type="entry name" value="GIY-YIG endonuclease"/>
    <property type="match status" value="1"/>
</dbReference>
<dbReference type="EMBL" id="LGRX02017810">
    <property type="protein sequence ID" value="KAK3260362.1"/>
    <property type="molecule type" value="Genomic_DNA"/>
</dbReference>
<dbReference type="SUPFAM" id="SSF82771">
    <property type="entry name" value="GIY-YIG endonuclease"/>
    <property type="match status" value="1"/>
</dbReference>
<feature type="compositionally biased region" description="Low complexity" evidence="5">
    <location>
        <begin position="329"/>
        <end position="345"/>
    </location>
</feature>
<evidence type="ECO:0000256" key="5">
    <source>
        <dbReference type="SAM" id="MobiDB-lite"/>
    </source>
</evidence>
<evidence type="ECO:0000256" key="4">
    <source>
        <dbReference type="ARBA" id="ARBA00022840"/>
    </source>
</evidence>
<dbReference type="SUPFAM" id="SSF52540">
    <property type="entry name" value="P-loop containing nucleoside triphosphate hydrolases"/>
    <property type="match status" value="1"/>
</dbReference>
<feature type="region of interest" description="Disordered" evidence="5">
    <location>
        <begin position="85"/>
        <end position="120"/>
    </location>
</feature>
<dbReference type="InterPro" id="IPR000305">
    <property type="entry name" value="GIY-YIG_endonuc"/>
</dbReference>
<evidence type="ECO:0000259" key="6">
    <source>
        <dbReference type="PROSITE" id="PS50164"/>
    </source>
</evidence>
<proteinExistence type="predicted"/>
<dbReference type="PROSITE" id="PS50164">
    <property type="entry name" value="GIY_YIG"/>
    <property type="match status" value="1"/>
</dbReference>
<dbReference type="InterPro" id="IPR027417">
    <property type="entry name" value="P-loop_NTPase"/>
</dbReference>
<keyword evidence="3" id="KW-0347">Helicase</keyword>
<dbReference type="AlphaFoldDB" id="A0AAE0FIC8"/>
<dbReference type="PANTHER" id="PTHR11070:SF2">
    <property type="entry name" value="ATP-DEPENDENT DNA HELICASE SRS2"/>
    <property type="match status" value="1"/>
</dbReference>
<dbReference type="PROSITE" id="PS51217">
    <property type="entry name" value="UVRD_HELICASE_CTER"/>
    <property type="match status" value="1"/>
</dbReference>
<organism evidence="8 9">
    <name type="scientific">Cymbomonas tetramitiformis</name>
    <dbReference type="NCBI Taxonomy" id="36881"/>
    <lineage>
        <taxon>Eukaryota</taxon>
        <taxon>Viridiplantae</taxon>
        <taxon>Chlorophyta</taxon>
        <taxon>Pyramimonadophyceae</taxon>
        <taxon>Pyramimonadales</taxon>
        <taxon>Pyramimonadaceae</taxon>
        <taxon>Cymbomonas</taxon>
    </lineage>
</organism>
<keyword evidence="4" id="KW-0067">ATP-binding</keyword>
<evidence type="ECO:0000256" key="2">
    <source>
        <dbReference type="ARBA" id="ARBA00022801"/>
    </source>
</evidence>
<dbReference type="Gene3D" id="1.10.486.10">
    <property type="entry name" value="PCRA, domain 4"/>
    <property type="match status" value="2"/>
</dbReference>
<accession>A0AAE0FIC8</accession>
<dbReference type="PANTHER" id="PTHR11070">
    <property type="entry name" value="UVRD / RECB / PCRA DNA HELICASE FAMILY MEMBER"/>
    <property type="match status" value="1"/>
</dbReference>
<dbReference type="GO" id="GO:0003677">
    <property type="term" value="F:DNA binding"/>
    <property type="evidence" value="ECO:0007669"/>
    <property type="project" value="InterPro"/>
</dbReference>
<feature type="domain" description="GIY-YIG" evidence="6">
    <location>
        <begin position="161"/>
        <end position="241"/>
    </location>
</feature>
<dbReference type="Pfam" id="PF13361">
    <property type="entry name" value="UvrD_C"/>
    <property type="match status" value="1"/>
</dbReference>
<dbReference type="InterPro" id="IPR035901">
    <property type="entry name" value="GIY-YIG_endonuc_sf"/>
</dbReference>
<dbReference type="GO" id="GO:0016787">
    <property type="term" value="F:hydrolase activity"/>
    <property type="evidence" value="ECO:0007669"/>
    <property type="project" value="UniProtKB-KW"/>
</dbReference>
<keyword evidence="1" id="KW-0547">Nucleotide-binding</keyword>
<reference evidence="8 9" key="1">
    <citation type="journal article" date="2015" name="Genome Biol. Evol.">
        <title>Comparative Genomics of a Bacterivorous Green Alga Reveals Evolutionary Causalities and Consequences of Phago-Mixotrophic Mode of Nutrition.</title>
        <authorList>
            <person name="Burns J.A."/>
            <person name="Paasch A."/>
            <person name="Narechania A."/>
            <person name="Kim E."/>
        </authorList>
    </citation>
    <scope>NUCLEOTIDE SEQUENCE [LARGE SCALE GENOMIC DNA]</scope>
    <source>
        <strain evidence="8 9">PLY_AMNH</strain>
    </source>
</reference>
<evidence type="ECO:0000259" key="7">
    <source>
        <dbReference type="PROSITE" id="PS51217"/>
    </source>
</evidence>
<dbReference type="InterPro" id="IPR014017">
    <property type="entry name" value="DNA_helicase_UvrD-like_C"/>
</dbReference>
<feature type="domain" description="UvrD-like helicase C-terminal" evidence="7">
    <location>
        <begin position="1"/>
        <end position="511"/>
    </location>
</feature>
<dbReference type="GO" id="GO:0005524">
    <property type="term" value="F:ATP binding"/>
    <property type="evidence" value="ECO:0007669"/>
    <property type="project" value="UniProtKB-KW"/>
</dbReference>
<dbReference type="Gene3D" id="3.40.50.300">
    <property type="entry name" value="P-loop containing nucleotide triphosphate hydrolases"/>
    <property type="match status" value="1"/>
</dbReference>
<dbReference type="CDD" id="cd18807">
    <property type="entry name" value="SF1_C_UvrD"/>
    <property type="match status" value="1"/>
</dbReference>
<name>A0AAE0FIC8_9CHLO</name>
<evidence type="ECO:0000256" key="1">
    <source>
        <dbReference type="ARBA" id="ARBA00022741"/>
    </source>
</evidence>
<evidence type="ECO:0000256" key="3">
    <source>
        <dbReference type="ARBA" id="ARBA00022806"/>
    </source>
</evidence>